<dbReference type="EMBL" id="JACBKZ010000001">
    <property type="protein sequence ID" value="KAF5960167.1"/>
    <property type="molecule type" value="Genomic_DNA"/>
</dbReference>
<evidence type="ECO:0000313" key="2">
    <source>
        <dbReference type="Proteomes" id="UP000593564"/>
    </source>
</evidence>
<reference evidence="2" key="1">
    <citation type="journal article" date="2020" name="Nat. Commun.">
        <title>Genome assembly of wild tea tree DASZ reveals pedigree and selection history of tea varieties.</title>
        <authorList>
            <person name="Zhang W."/>
            <person name="Zhang Y."/>
            <person name="Qiu H."/>
            <person name="Guo Y."/>
            <person name="Wan H."/>
            <person name="Zhang X."/>
            <person name="Scossa F."/>
            <person name="Alseekh S."/>
            <person name="Zhang Q."/>
            <person name="Wang P."/>
            <person name="Xu L."/>
            <person name="Schmidt M.H."/>
            <person name="Jia X."/>
            <person name="Li D."/>
            <person name="Zhu A."/>
            <person name="Guo F."/>
            <person name="Chen W."/>
            <person name="Ni D."/>
            <person name="Usadel B."/>
            <person name="Fernie A.R."/>
            <person name="Wen W."/>
        </authorList>
    </citation>
    <scope>NUCLEOTIDE SEQUENCE [LARGE SCALE GENOMIC DNA]</scope>
    <source>
        <strain evidence="2">cv. G240</strain>
    </source>
</reference>
<dbReference type="Proteomes" id="UP000593564">
    <property type="component" value="Unassembled WGS sequence"/>
</dbReference>
<evidence type="ECO:0000313" key="1">
    <source>
        <dbReference type="EMBL" id="KAF5960167.1"/>
    </source>
</evidence>
<protein>
    <submittedName>
        <fullName evidence="1">Uncharacterized protein</fullName>
    </submittedName>
</protein>
<keyword evidence="2" id="KW-1185">Reference proteome</keyword>
<name>A0A7J7I6H4_CAMSI</name>
<organism evidence="1 2">
    <name type="scientific">Camellia sinensis</name>
    <name type="common">Tea plant</name>
    <name type="synonym">Thea sinensis</name>
    <dbReference type="NCBI Taxonomy" id="4442"/>
    <lineage>
        <taxon>Eukaryota</taxon>
        <taxon>Viridiplantae</taxon>
        <taxon>Streptophyta</taxon>
        <taxon>Embryophyta</taxon>
        <taxon>Tracheophyta</taxon>
        <taxon>Spermatophyta</taxon>
        <taxon>Magnoliopsida</taxon>
        <taxon>eudicotyledons</taxon>
        <taxon>Gunneridae</taxon>
        <taxon>Pentapetalae</taxon>
        <taxon>asterids</taxon>
        <taxon>Ericales</taxon>
        <taxon>Theaceae</taxon>
        <taxon>Camellia</taxon>
    </lineage>
</organism>
<reference evidence="1 2" key="2">
    <citation type="submission" date="2020-07" db="EMBL/GenBank/DDBJ databases">
        <title>Genome assembly of wild tea tree DASZ reveals pedigree and selection history of tea varieties.</title>
        <authorList>
            <person name="Zhang W."/>
        </authorList>
    </citation>
    <scope>NUCLEOTIDE SEQUENCE [LARGE SCALE GENOMIC DNA]</scope>
    <source>
        <strain evidence="2">cv. G240</strain>
        <tissue evidence="1">Leaf</tissue>
    </source>
</reference>
<gene>
    <name evidence="1" type="ORF">HYC85_001376</name>
</gene>
<dbReference type="AlphaFoldDB" id="A0A7J7I6H4"/>
<accession>A0A7J7I6H4</accession>
<sequence length="64" mass="7307">MMRSSPQHDSIPSMKFRIPDKLTAVDFSTKYRSRSSTTISDLFVVCNKRSLRSESSDTFDKSIS</sequence>
<comment type="caution">
    <text evidence="1">The sequence shown here is derived from an EMBL/GenBank/DDBJ whole genome shotgun (WGS) entry which is preliminary data.</text>
</comment>
<proteinExistence type="predicted"/>